<dbReference type="AlphaFoldDB" id="A0A3P6FSZ7"/>
<protein>
    <submittedName>
        <fullName evidence="1">Uncharacterized protein</fullName>
    </submittedName>
</protein>
<organism evidence="1">
    <name type="scientific">Brassica oleracea</name>
    <name type="common">Wild cabbage</name>
    <dbReference type="NCBI Taxonomy" id="3712"/>
    <lineage>
        <taxon>Eukaryota</taxon>
        <taxon>Viridiplantae</taxon>
        <taxon>Streptophyta</taxon>
        <taxon>Embryophyta</taxon>
        <taxon>Tracheophyta</taxon>
        <taxon>Spermatophyta</taxon>
        <taxon>Magnoliopsida</taxon>
        <taxon>eudicotyledons</taxon>
        <taxon>Gunneridae</taxon>
        <taxon>Pentapetalae</taxon>
        <taxon>rosids</taxon>
        <taxon>malvids</taxon>
        <taxon>Brassicales</taxon>
        <taxon>Brassicaceae</taxon>
        <taxon>Brassiceae</taxon>
        <taxon>Brassica</taxon>
    </lineage>
</organism>
<reference evidence="1" key="1">
    <citation type="submission" date="2018-11" db="EMBL/GenBank/DDBJ databases">
        <authorList>
            <consortium name="Genoscope - CEA"/>
            <person name="William W."/>
        </authorList>
    </citation>
    <scope>NUCLEOTIDE SEQUENCE</scope>
</reference>
<accession>A0A3P6FSZ7</accession>
<dbReference type="EMBL" id="LR031878">
    <property type="protein sequence ID" value="VDD51746.1"/>
    <property type="molecule type" value="Genomic_DNA"/>
</dbReference>
<feature type="non-terminal residue" evidence="1">
    <location>
        <position position="40"/>
    </location>
</feature>
<sequence>MLKERRLYLTRVDLNFVPPSIEFSDALSLKDYNNSKVADI</sequence>
<name>A0A3P6FSZ7_BRAOL</name>
<gene>
    <name evidence="1" type="ORF">BOLC1T04135H</name>
</gene>
<proteinExistence type="predicted"/>
<evidence type="ECO:0000313" key="1">
    <source>
        <dbReference type="EMBL" id="VDD51746.1"/>
    </source>
</evidence>